<dbReference type="GO" id="GO:0016857">
    <property type="term" value="F:racemase and epimerase activity, acting on carbohydrates and derivatives"/>
    <property type="evidence" value="ECO:0007669"/>
    <property type="project" value="InterPro"/>
</dbReference>
<keyword evidence="2" id="KW-0413">Isomerase</keyword>
<evidence type="ECO:0000256" key="2">
    <source>
        <dbReference type="ARBA" id="ARBA00023235"/>
    </source>
</evidence>
<organism evidence="3 4">
    <name type="scientific">Candidatus Niyogibacteria bacterium RIFCSPLOWO2_01_FULL_45_48</name>
    <dbReference type="NCBI Taxonomy" id="1801724"/>
    <lineage>
        <taxon>Bacteria</taxon>
        <taxon>Candidatus Niyogiibacteriota</taxon>
    </lineage>
</organism>
<dbReference type="InterPro" id="IPR000056">
    <property type="entry name" value="Ribul_P_3_epim-like"/>
</dbReference>
<evidence type="ECO:0008006" key="5">
    <source>
        <dbReference type="Google" id="ProtNLM"/>
    </source>
</evidence>
<dbReference type="Gene3D" id="3.20.20.70">
    <property type="entry name" value="Aldolase class I"/>
    <property type="match status" value="1"/>
</dbReference>
<dbReference type="SUPFAM" id="SSF51366">
    <property type="entry name" value="Ribulose-phoshate binding barrel"/>
    <property type="match status" value="1"/>
</dbReference>
<name>A0A1G2EVI0_9BACT</name>
<dbReference type="AlphaFoldDB" id="A0A1G2EVI0"/>
<dbReference type="EMBL" id="MHMQ01000032">
    <property type="protein sequence ID" value="OGZ29743.1"/>
    <property type="molecule type" value="Genomic_DNA"/>
</dbReference>
<dbReference type="PANTHER" id="PTHR11749">
    <property type="entry name" value="RIBULOSE-5-PHOSPHATE-3-EPIMERASE"/>
    <property type="match status" value="1"/>
</dbReference>
<dbReference type="GO" id="GO:0005975">
    <property type="term" value="P:carbohydrate metabolic process"/>
    <property type="evidence" value="ECO:0007669"/>
    <property type="project" value="InterPro"/>
</dbReference>
<gene>
    <name evidence="3" type="ORF">A2931_00370</name>
</gene>
<evidence type="ECO:0000313" key="3">
    <source>
        <dbReference type="EMBL" id="OGZ29743.1"/>
    </source>
</evidence>
<evidence type="ECO:0000313" key="4">
    <source>
        <dbReference type="Proteomes" id="UP000177486"/>
    </source>
</evidence>
<reference evidence="3 4" key="1">
    <citation type="journal article" date="2016" name="Nat. Commun.">
        <title>Thousands of microbial genomes shed light on interconnected biogeochemical processes in an aquifer system.</title>
        <authorList>
            <person name="Anantharaman K."/>
            <person name="Brown C.T."/>
            <person name="Hug L.A."/>
            <person name="Sharon I."/>
            <person name="Castelle C.J."/>
            <person name="Probst A.J."/>
            <person name="Thomas B.C."/>
            <person name="Singh A."/>
            <person name="Wilkins M.J."/>
            <person name="Karaoz U."/>
            <person name="Brodie E.L."/>
            <person name="Williams K.H."/>
            <person name="Hubbard S.S."/>
            <person name="Banfield J.F."/>
        </authorList>
    </citation>
    <scope>NUCLEOTIDE SEQUENCE [LARGE SCALE GENOMIC DNA]</scope>
</reference>
<sequence>MKAKLVPAANEASFEEVVKKVRLIEELAKEFDLDEMQIDVSDGTFTPTTVWHEPKDLVGFETKLKLDFHLMISDMDTRVGDWLIEPVRKITFHLEAAHDPALVLEKIKESGREAGIAFNPETPVESLEPFFGKVNSFLILGVNPGASGQGMLPETAEKIRALRNACKGCIIGIDGGVTLENARELTEAGADYIVAASAIFRAEDIKKAIKDLIKIL</sequence>
<dbReference type="InterPro" id="IPR011060">
    <property type="entry name" value="RibuloseP-bd_barrel"/>
</dbReference>
<dbReference type="GO" id="GO:0046872">
    <property type="term" value="F:metal ion binding"/>
    <property type="evidence" value="ECO:0007669"/>
    <property type="project" value="UniProtKB-KW"/>
</dbReference>
<dbReference type="Proteomes" id="UP000177486">
    <property type="component" value="Unassembled WGS sequence"/>
</dbReference>
<protein>
    <recommendedName>
        <fullName evidence="5">Ribulose-phosphate 3-epimerase</fullName>
    </recommendedName>
</protein>
<keyword evidence="1" id="KW-0479">Metal-binding</keyword>
<comment type="caution">
    <text evidence="3">The sequence shown here is derived from an EMBL/GenBank/DDBJ whole genome shotgun (WGS) entry which is preliminary data.</text>
</comment>
<evidence type="ECO:0000256" key="1">
    <source>
        <dbReference type="ARBA" id="ARBA00022723"/>
    </source>
</evidence>
<proteinExistence type="predicted"/>
<dbReference type="Pfam" id="PF00834">
    <property type="entry name" value="Ribul_P_3_epim"/>
    <property type="match status" value="1"/>
</dbReference>
<dbReference type="InterPro" id="IPR013785">
    <property type="entry name" value="Aldolase_TIM"/>
</dbReference>
<accession>A0A1G2EVI0</accession>